<evidence type="ECO:0000256" key="7">
    <source>
        <dbReference type="ARBA" id="ARBA00023136"/>
    </source>
</evidence>
<dbReference type="GO" id="GO:0005886">
    <property type="term" value="C:plasma membrane"/>
    <property type="evidence" value="ECO:0007669"/>
    <property type="project" value="UniProtKB-SubCell"/>
</dbReference>
<dbReference type="GO" id="GO:0022857">
    <property type="term" value="F:transmembrane transporter activity"/>
    <property type="evidence" value="ECO:0007669"/>
    <property type="project" value="InterPro"/>
</dbReference>
<dbReference type="InterPro" id="IPR037294">
    <property type="entry name" value="ABC_BtuC-like"/>
</dbReference>
<keyword evidence="5 8" id="KW-0812">Transmembrane</keyword>
<feature type="transmembrane region" description="Helical" evidence="8">
    <location>
        <begin position="243"/>
        <end position="270"/>
    </location>
</feature>
<protein>
    <submittedName>
        <fullName evidence="9">Iron chelate uptake ABC transporter family permease subunit</fullName>
    </submittedName>
</protein>
<dbReference type="GO" id="GO:0033214">
    <property type="term" value="P:siderophore-iron import into cell"/>
    <property type="evidence" value="ECO:0007669"/>
    <property type="project" value="TreeGrafter"/>
</dbReference>
<dbReference type="PANTHER" id="PTHR30472:SF70">
    <property type="entry name" value="MOLYBDATE IMPORT SYSTEM PERMEASE PROTEIN MOLB"/>
    <property type="match status" value="1"/>
</dbReference>
<evidence type="ECO:0000256" key="3">
    <source>
        <dbReference type="ARBA" id="ARBA00022448"/>
    </source>
</evidence>
<dbReference type="Pfam" id="PF01032">
    <property type="entry name" value="FecCD"/>
    <property type="match status" value="1"/>
</dbReference>
<keyword evidence="3" id="KW-0813">Transport</keyword>
<organism evidence="9 10">
    <name type="scientific">Dehalobacter restrictus</name>
    <dbReference type="NCBI Taxonomy" id="55583"/>
    <lineage>
        <taxon>Bacteria</taxon>
        <taxon>Bacillati</taxon>
        <taxon>Bacillota</taxon>
        <taxon>Clostridia</taxon>
        <taxon>Eubacteriales</taxon>
        <taxon>Desulfitobacteriaceae</taxon>
        <taxon>Dehalobacter</taxon>
    </lineage>
</organism>
<dbReference type="AlphaFoldDB" id="A0A857DG47"/>
<keyword evidence="4" id="KW-1003">Cell membrane</keyword>
<feature type="transmembrane region" description="Helical" evidence="8">
    <location>
        <begin position="151"/>
        <end position="175"/>
    </location>
</feature>
<dbReference type="PANTHER" id="PTHR30472">
    <property type="entry name" value="FERRIC ENTEROBACTIN TRANSPORT SYSTEM PERMEASE PROTEIN"/>
    <property type="match status" value="1"/>
</dbReference>
<evidence type="ECO:0000256" key="1">
    <source>
        <dbReference type="ARBA" id="ARBA00004651"/>
    </source>
</evidence>
<dbReference type="SUPFAM" id="SSF81345">
    <property type="entry name" value="ABC transporter involved in vitamin B12 uptake, BtuC"/>
    <property type="match status" value="1"/>
</dbReference>
<dbReference type="FunFam" id="1.10.3470.10:FF:000001">
    <property type="entry name" value="Vitamin B12 ABC transporter permease BtuC"/>
    <property type="match status" value="1"/>
</dbReference>
<feature type="transmembrane region" description="Helical" evidence="8">
    <location>
        <begin position="97"/>
        <end position="119"/>
    </location>
</feature>
<sequence length="339" mass="35699">MNHKTKNKLIMVILLLLPIAAMVLSFTVGRYAISAGEFLAAVKSVFSAGDDVNNAATVIFQVRLPRILAAMLIGGGLAASGAVLQGLFKNPLVSPDLLGASAGAGFGTAIAILAGLGIAGIQGSAFVWGLGAVAATYTLSKLISRKNQGTLFLILVGIVVSSVFQSLVSLIKYVADPHTKLQTITFWLMGSLNKADLLDVYLMAAVVAACMIPLLLLRYRMNVMSFSDEEAQSMGLDTRKIRVIVILCATLMTSASVSIGGLIGWVGLVIPHVARMLVGSNFKVLLPASFLIGCTYLLLIDDLSRAAVAAEIPLGILTGLIGAPFFIYLIIKGKRGYEQ</sequence>
<evidence type="ECO:0000256" key="2">
    <source>
        <dbReference type="ARBA" id="ARBA00007935"/>
    </source>
</evidence>
<gene>
    <name evidence="9" type="ORF">GQ588_00295</name>
</gene>
<accession>A0A857DG47</accession>
<comment type="similarity">
    <text evidence="2">Belongs to the binding-protein-dependent transport system permease family. FecCD subfamily.</text>
</comment>
<evidence type="ECO:0000313" key="9">
    <source>
        <dbReference type="EMBL" id="QGZ99215.1"/>
    </source>
</evidence>
<evidence type="ECO:0000313" key="10">
    <source>
        <dbReference type="Proteomes" id="UP000430508"/>
    </source>
</evidence>
<keyword evidence="7 8" id="KW-0472">Membrane</keyword>
<evidence type="ECO:0000256" key="4">
    <source>
        <dbReference type="ARBA" id="ARBA00022475"/>
    </source>
</evidence>
<name>A0A857DG47_9FIRM</name>
<dbReference type="Proteomes" id="UP000430508">
    <property type="component" value="Chromosome"/>
</dbReference>
<proteinExistence type="inferred from homology"/>
<feature type="transmembrane region" description="Helical" evidence="8">
    <location>
        <begin position="195"/>
        <end position="217"/>
    </location>
</feature>
<evidence type="ECO:0000256" key="6">
    <source>
        <dbReference type="ARBA" id="ARBA00022989"/>
    </source>
</evidence>
<feature type="transmembrane region" description="Helical" evidence="8">
    <location>
        <begin position="312"/>
        <end position="331"/>
    </location>
</feature>
<dbReference type="CDD" id="cd06550">
    <property type="entry name" value="TM_ABC_iron-siderophores_like"/>
    <property type="match status" value="1"/>
</dbReference>
<feature type="transmembrane region" description="Helical" evidence="8">
    <location>
        <begin position="282"/>
        <end position="300"/>
    </location>
</feature>
<dbReference type="RefSeq" id="WP_158208044.1">
    <property type="nucleotide sequence ID" value="NZ_CP046996.1"/>
</dbReference>
<feature type="transmembrane region" description="Helical" evidence="8">
    <location>
        <begin position="67"/>
        <end position="88"/>
    </location>
</feature>
<reference evidence="9 10" key="1">
    <citation type="submission" date="2019-12" db="EMBL/GenBank/DDBJ databases">
        <title>Sequence classification of anaerobic respiratory reductive dehalogenases: First we see many, then we see few.</title>
        <authorList>
            <person name="Molenda O."/>
            <person name="Puentes Jacome L.A."/>
            <person name="Cao X."/>
            <person name="Nesbo C.L."/>
            <person name="Tang S."/>
            <person name="Morson N."/>
            <person name="Patron J."/>
            <person name="Lomheim L."/>
            <person name="Wishart D.S."/>
            <person name="Edwards E.A."/>
        </authorList>
    </citation>
    <scope>NUCLEOTIDE SEQUENCE [LARGE SCALE GENOMIC DNA]</scope>
    <source>
        <strain evidence="9 10">12DCA</strain>
    </source>
</reference>
<keyword evidence="6 8" id="KW-1133">Transmembrane helix</keyword>
<evidence type="ECO:0000256" key="8">
    <source>
        <dbReference type="SAM" id="Phobius"/>
    </source>
</evidence>
<dbReference type="EMBL" id="CP046996">
    <property type="protein sequence ID" value="QGZ99215.1"/>
    <property type="molecule type" value="Genomic_DNA"/>
</dbReference>
<comment type="subcellular location">
    <subcellularLocation>
        <location evidence="1">Cell membrane</location>
        <topology evidence="1">Multi-pass membrane protein</topology>
    </subcellularLocation>
</comment>
<dbReference type="InterPro" id="IPR000522">
    <property type="entry name" value="ABC_transptr_permease_BtuC"/>
</dbReference>
<evidence type="ECO:0000256" key="5">
    <source>
        <dbReference type="ARBA" id="ARBA00022692"/>
    </source>
</evidence>
<dbReference type="Gene3D" id="1.10.3470.10">
    <property type="entry name" value="ABC transporter involved in vitamin B12 uptake, BtuC"/>
    <property type="match status" value="1"/>
</dbReference>